<evidence type="ECO:0000313" key="3">
    <source>
        <dbReference type="EMBL" id="KAI6658218.1"/>
    </source>
</evidence>
<reference evidence="3 4" key="1">
    <citation type="journal article" date="2023" name="BMC Biol.">
        <title>The compact genome of the sponge Oopsacas minuta (Hexactinellida) is lacking key metazoan core genes.</title>
        <authorList>
            <person name="Santini S."/>
            <person name="Schenkelaars Q."/>
            <person name="Jourda C."/>
            <person name="Duchesne M."/>
            <person name="Belahbib H."/>
            <person name="Rocher C."/>
            <person name="Selva M."/>
            <person name="Riesgo A."/>
            <person name="Vervoort M."/>
            <person name="Leys S.P."/>
            <person name="Kodjabachian L."/>
            <person name="Le Bivic A."/>
            <person name="Borchiellini C."/>
            <person name="Claverie J.M."/>
            <person name="Renard E."/>
        </authorList>
    </citation>
    <scope>NUCLEOTIDE SEQUENCE [LARGE SCALE GENOMIC DNA]</scope>
    <source>
        <strain evidence="3">SPO-2</strain>
    </source>
</reference>
<feature type="compositionally biased region" description="Polar residues" evidence="1">
    <location>
        <begin position="123"/>
        <end position="135"/>
    </location>
</feature>
<dbReference type="Proteomes" id="UP001165289">
    <property type="component" value="Unassembled WGS sequence"/>
</dbReference>
<evidence type="ECO:0000256" key="1">
    <source>
        <dbReference type="SAM" id="MobiDB-lite"/>
    </source>
</evidence>
<dbReference type="InterPro" id="IPR049012">
    <property type="entry name" value="Mutator_transp_dom"/>
</dbReference>
<comment type="caution">
    <text evidence="3">The sequence shown here is derived from an EMBL/GenBank/DDBJ whole genome shotgun (WGS) entry which is preliminary data.</text>
</comment>
<proteinExistence type="predicted"/>
<keyword evidence="4" id="KW-1185">Reference proteome</keyword>
<sequence>MQGAADELHLRVDSIPSPVPNCTNTAVSFDSSSKTRGYYSNVGFGSAISASTKKVLAYVLLNRTCEKCNRWSRQRQNEHPEEYIKWYNTHQLHCLKNHSGSSQSMEPEAAKTNLGRSTLKRNCATTPSSEMATRNLTHKSVK</sequence>
<dbReference type="Pfam" id="PF20700">
    <property type="entry name" value="Mutator"/>
    <property type="match status" value="1"/>
</dbReference>
<dbReference type="AlphaFoldDB" id="A0AAV7KAE3"/>
<name>A0AAV7KAE3_9METZ</name>
<feature type="region of interest" description="Disordered" evidence="1">
    <location>
        <begin position="97"/>
        <end position="142"/>
    </location>
</feature>
<accession>A0AAV7KAE3</accession>
<evidence type="ECO:0000259" key="2">
    <source>
        <dbReference type="Pfam" id="PF20700"/>
    </source>
</evidence>
<feature type="domain" description="Mutator-like transposase" evidence="2">
    <location>
        <begin position="24"/>
        <end position="123"/>
    </location>
</feature>
<protein>
    <recommendedName>
        <fullName evidence="2">Mutator-like transposase domain-containing protein</fullName>
    </recommendedName>
</protein>
<organism evidence="3 4">
    <name type="scientific">Oopsacas minuta</name>
    <dbReference type="NCBI Taxonomy" id="111878"/>
    <lineage>
        <taxon>Eukaryota</taxon>
        <taxon>Metazoa</taxon>
        <taxon>Porifera</taxon>
        <taxon>Hexactinellida</taxon>
        <taxon>Hexasterophora</taxon>
        <taxon>Lyssacinosida</taxon>
        <taxon>Leucopsacidae</taxon>
        <taxon>Oopsacas</taxon>
    </lineage>
</organism>
<gene>
    <name evidence="3" type="ORF">LOD99_15487</name>
</gene>
<evidence type="ECO:0000313" key="4">
    <source>
        <dbReference type="Proteomes" id="UP001165289"/>
    </source>
</evidence>
<dbReference type="EMBL" id="JAKMXF010000099">
    <property type="protein sequence ID" value="KAI6658218.1"/>
    <property type="molecule type" value="Genomic_DNA"/>
</dbReference>